<keyword evidence="7" id="KW-1185">Reference proteome</keyword>
<evidence type="ECO:0000256" key="2">
    <source>
        <dbReference type="ARBA" id="ARBA00023015"/>
    </source>
</evidence>
<dbReference type="InterPro" id="IPR005119">
    <property type="entry name" value="LysR_subst-bd"/>
</dbReference>
<dbReference type="SUPFAM" id="SSF46785">
    <property type="entry name" value="Winged helix' DNA-binding domain"/>
    <property type="match status" value="1"/>
</dbReference>
<evidence type="ECO:0000313" key="7">
    <source>
        <dbReference type="Proteomes" id="UP001165541"/>
    </source>
</evidence>
<comment type="similarity">
    <text evidence="1">Belongs to the LysR transcriptional regulatory family.</text>
</comment>
<keyword evidence="2" id="KW-0805">Transcription regulation</keyword>
<dbReference type="Pfam" id="PF00126">
    <property type="entry name" value="HTH_1"/>
    <property type="match status" value="1"/>
</dbReference>
<dbReference type="Gene3D" id="3.40.190.290">
    <property type="match status" value="1"/>
</dbReference>
<dbReference type="Gene3D" id="1.10.10.10">
    <property type="entry name" value="Winged helix-like DNA-binding domain superfamily/Winged helix DNA-binding domain"/>
    <property type="match status" value="1"/>
</dbReference>
<dbReference type="Pfam" id="PF03466">
    <property type="entry name" value="LysR_substrate"/>
    <property type="match status" value="1"/>
</dbReference>
<keyword evidence="3" id="KW-0238">DNA-binding</keyword>
<dbReference type="PANTHER" id="PTHR30126">
    <property type="entry name" value="HTH-TYPE TRANSCRIPTIONAL REGULATOR"/>
    <property type="match status" value="1"/>
</dbReference>
<dbReference type="PROSITE" id="PS50931">
    <property type="entry name" value="HTH_LYSR"/>
    <property type="match status" value="1"/>
</dbReference>
<dbReference type="RefSeq" id="WP_251780401.1">
    <property type="nucleotide sequence ID" value="NZ_JAMKFE010000015.1"/>
</dbReference>
<gene>
    <name evidence="6" type="ORF">M8A51_20515</name>
</gene>
<dbReference type="PRINTS" id="PR00039">
    <property type="entry name" value="HTHLYSR"/>
</dbReference>
<evidence type="ECO:0000259" key="5">
    <source>
        <dbReference type="PROSITE" id="PS50931"/>
    </source>
</evidence>
<proteinExistence type="inferred from homology"/>
<accession>A0ABT0YUD9</accession>
<evidence type="ECO:0000256" key="3">
    <source>
        <dbReference type="ARBA" id="ARBA00023125"/>
    </source>
</evidence>
<dbReference type="SUPFAM" id="SSF53850">
    <property type="entry name" value="Periplasmic binding protein-like II"/>
    <property type="match status" value="1"/>
</dbReference>
<reference evidence="6" key="1">
    <citation type="submission" date="2022-05" db="EMBL/GenBank/DDBJ databases">
        <title>Schlegelella sp. nov., isolated from mangrove soil.</title>
        <authorList>
            <person name="Liu Y."/>
            <person name="Ge X."/>
            <person name="Liu W."/>
        </authorList>
    </citation>
    <scope>NUCLEOTIDE SEQUENCE</scope>
    <source>
        <strain evidence="6">S2-27</strain>
    </source>
</reference>
<comment type="caution">
    <text evidence="6">The sequence shown here is derived from an EMBL/GenBank/DDBJ whole genome shotgun (WGS) entry which is preliminary data.</text>
</comment>
<dbReference type="Proteomes" id="UP001165541">
    <property type="component" value="Unassembled WGS sequence"/>
</dbReference>
<name>A0ABT0YUD9_9BURK</name>
<evidence type="ECO:0000256" key="4">
    <source>
        <dbReference type="ARBA" id="ARBA00023163"/>
    </source>
</evidence>
<dbReference type="InterPro" id="IPR000847">
    <property type="entry name" value="LysR_HTH_N"/>
</dbReference>
<dbReference type="InterPro" id="IPR036390">
    <property type="entry name" value="WH_DNA-bd_sf"/>
</dbReference>
<organism evidence="6 7">
    <name type="scientific">Caldimonas mangrovi</name>
    <dbReference type="NCBI Taxonomy" id="2944811"/>
    <lineage>
        <taxon>Bacteria</taxon>
        <taxon>Pseudomonadati</taxon>
        <taxon>Pseudomonadota</taxon>
        <taxon>Betaproteobacteria</taxon>
        <taxon>Burkholderiales</taxon>
        <taxon>Sphaerotilaceae</taxon>
        <taxon>Caldimonas</taxon>
    </lineage>
</organism>
<dbReference type="PANTHER" id="PTHR30126:SF91">
    <property type="entry name" value="LYSR FAMILY TRANSCRIPTIONAL REGULATOR"/>
    <property type="match status" value="1"/>
</dbReference>
<protein>
    <submittedName>
        <fullName evidence="6">LysR family transcriptional regulator</fullName>
    </submittedName>
</protein>
<evidence type="ECO:0000256" key="1">
    <source>
        <dbReference type="ARBA" id="ARBA00009437"/>
    </source>
</evidence>
<evidence type="ECO:0000313" key="6">
    <source>
        <dbReference type="EMBL" id="MCM5681919.1"/>
    </source>
</evidence>
<keyword evidence="4" id="KW-0804">Transcription</keyword>
<dbReference type="EMBL" id="JAMKFE010000015">
    <property type="protein sequence ID" value="MCM5681919.1"/>
    <property type="molecule type" value="Genomic_DNA"/>
</dbReference>
<sequence length="321" mass="34276">MLDAITLDQIRVFSAVAEAGSFRSGATRLLRAQSAVSHAIANLEAQLGVALFDRSGHRPALTPAGRVLLEDARSILLKVDFMRARARGVVQGVELELTIVVDTLFPLPPVAAALKEVRDALPSVRFGLAVEPLGGPLQALREQRCDLAILAGEDFLDPRIEFELLQAVPVVAVAAADHPLATTAANRAVGVEDLTPHLQIVLEDPTLLSEGKDFGVLSPETLRVQAQEAKRALILAGAGWGRLPLWTIARELAEGRLVPLPIKALGRGGTAQTPAYLAHRMDHVPGPAGIALRQALHRHAKAFLDSGPSSVRAHRRSGRAR</sequence>
<feature type="domain" description="HTH lysR-type" evidence="5">
    <location>
        <begin position="5"/>
        <end position="62"/>
    </location>
</feature>
<dbReference type="InterPro" id="IPR036388">
    <property type="entry name" value="WH-like_DNA-bd_sf"/>
</dbReference>